<dbReference type="CDD" id="cd06223">
    <property type="entry name" value="PRTases_typeI"/>
    <property type="match status" value="1"/>
</dbReference>
<dbReference type="AlphaFoldDB" id="A0A078S4P1"/>
<evidence type="ECO:0000259" key="1">
    <source>
        <dbReference type="Pfam" id="PF00156"/>
    </source>
</evidence>
<dbReference type="Proteomes" id="UP000028013">
    <property type="component" value="Unassembled WGS sequence"/>
</dbReference>
<gene>
    <name evidence="2" type="ORF">M094_3942</name>
</gene>
<dbReference type="SUPFAM" id="SSF53271">
    <property type="entry name" value="PRTase-like"/>
    <property type="match status" value="1"/>
</dbReference>
<dbReference type="GO" id="GO:0016740">
    <property type="term" value="F:transferase activity"/>
    <property type="evidence" value="ECO:0007669"/>
    <property type="project" value="UniProtKB-KW"/>
</dbReference>
<dbReference type="Pfam" id="PF00156">
    <property type="entry name" value="Pribosyltran"/>
    <property type="match status" value="1"/>
</dbReference>
<protein>
    <submittedName>
        <fullName evidence="2">Phosphoribosyl transferase domain protein</fullName>
    </submittedName>
</protein>
<dbReference type="EMBL" id="JNHN01000090">
    <property type="protein sequence ID" value="KDS57029.1"/>
    <property type="molecule type" value="Genomic_DNA"/>
</dbReference>
<keyword evidence="2" id="KW-0808">Transferase</keyword>
<dbReference type="Gene3D" id="3.40.50.2020">
    <property type="match status" value="1"/>
</dbReference>
<dbReference type="InterPro" id="IPR029057">
    <property type="entry name" value="PRTase-like"/>
</dbReference>
<proteinExistence type="predicted"/>
<name>A0A078S4P1_BACUN</name>
<evidence type="ECO:0000313" key="3">
    <source>
        <dbReference type="Proteomes" id="UP000028013"/>
    </source>
</evidence>
<sequence length="269" mass="31351">MEKLIIWIVLLVFFYLMSRINTWKKRAAAAFLVVGQRAITKEERKWGYRNALRAGEKKAERFYVYSALEDFMDEKPMVPFKMKLSNGKKIPAIFIDYYIPKKDWNFITEEQRKFVQMVYDFKDGRVSCSRLFKEALAKLDLPDSVSVVFMPCSNQSKYLTRFSRLNNALSYEEKLHPMLYSLTYLEARESKHNIKDRDKVNADSNIIINADIVGKKVVIIDDVITTGSSIKEHAEELGKYGVEVVGVVCLAKTVKYPEKIEIWIESHFK</sequence>
<organism evidence="2 3">
    <name type="scientific">Bacteroides uniformis str. 3978 T3 ii</name>
    <dbReference type="NCBI Taxonomy" id="1339349"/>
    <lineage>
        <taxon>Bacteria</taxon>
        <taxon>Pseudomonadati</taxon>
        <taxon>Bacteroidota</taxon>
        <taxon>Bacteroidia</taxon>
        <taxon>Bacteroidales</taxon>
        <taxon>Bacteroidaceae</taxon>
        <taxon>Bacteroides</taxon>
    </lineage>
</organism>
<feature type="domain" description="Phosphoribosyltransferase" evidence="1">
    <location>
        <begin position="208"/>
        <end position="262"/>
    </location>
</feature>
<dbReference type="PATRIC" id="fig|1339349.3.peg.757"/>
<dbReference type="InterPro" id="IPR000836">
    <property type="entry name" value="PRTase_dom"/>
</dbReference>
<evidence type="ECO:0000313" key="2">
    <source>
        <dbReference type="EMBL" id="KDS57029.1"/>
    </source>
</evidence>
<comment type="caution">
    <text evidence="2">The sequence shown here is derived from an EMBL/GenBank/DDBJ whole genome shotgun (WGS) entry which is preliminary data.</text>
</comment>
<dbReference type="RefSeq" id="WP_008667034.1">
    <property type="nucleotide sequence ID" value="NZ_JNHN01000090.1"/>
</dbReference>
<reference evidence="2 3" key="1">
    <citation type="submission" date="2014-04" db="EMBL/GenBank/DDBJ databases">
        <authorList>
            <person name="Sears C."/>
            <person name="Carroll K."/>
            <person name="Sack B.R."/>
            <person name="Qadri F."/>
            <person name="Myers L.L."/>
            <person name="Chung G.-T."/>
            <person name="Escheverria P."/>
            <person name="Fraser C.M."/>
            <person name="Sadzewicz L."/>
            <person name="Shefchek K.A."/>
            <person name="Tallon L."/>
            <person name="Das S.P."/>
            <person name="Daugherty S."/>
            <person name="Mongodin E.F."/>
        </authorList>
    </citation>
    <scope>NUCLEOTIDE SEQUENCE [LARGE SCALE GENOMIC DNA]</scope>
    <source>
        <strain evidence="2 3">3978 T3 ii</strain>
    </source>
</reference>
<accession>A0A078S4P1</accession>